<evidence type="ECO:0000259" key="4">
    <source>
        <dbReference type="Pfam" id="PF10458"/>
    </source>
</evidence>
<keyword evidence="6" id="KW-1185">Reference proteome</keyword>
<dbReference type="SUPFAM" id="SSF46589">
    <property type="entry name" value="tRNA-binding arm"/>
    <property type="match status" value="1"/>
</dbReference>
<feature type="coiled-coil region" evidence="3">
    <location>
        <begin position="4"/>
        <end position="66"/>
    </location>
</feature>
<evidence type="ECO:0000313" key="5">
    <source>
        <dbReference type="EMBL" id="MDE8604223.1"/>
    </source>
</evidence>
<protein>
    <recommendedName>
        <fullName evidence="4">Valyl-tRNA synthetase tRNA-binding arm domain-containing protein</fullName>
    </recommendedName>
</protein>
<evidence type="ECO:0000256" key="1">
    <source>
        <dbReference type="ARBA" id="ARBA00022741"/>
    </source>
</evidence>
<gene>
    <name evidence="5" type="ORF">M3I01_015220</name>
</gene>
<dbReference type="EMBL" id="JAMZEG020000003">
    <property type="protein sequence ID" value="MDE8604223.1"/>
    <property type="molecule type" value="Genomic_DNA"/>
</dbReference>
<proteinExistence type="predicted"/>
<accession>A0ABT5WHC6</accession>
<dbReference type="InterPro" id="IPR037118">
    <property type="entry name" value="Val-tRNA_synth_C_sf"/>
</dbReference>
<dbReference type="Proteomes" id="UP001139522">
    <property type="component" value="Unassembled WGS sequence"/>
</dbReference>
<feature type="non-terminal residue" evidence="5">
    <location>
        <position position="1"/>
    </location>
</feature>
<evidence type="ECO:0000256" key="2">
    <source>
        <dbReference type="ARBA" id="ARBA00022840"/>
    </source>
</evidence>
<feature type="domain" description="Valyl-tRNA synthetase tRNA-binding arm" evidence="4">
    <location>
        <begin position="8"/>
        <end position="66"/>
    </location>
</feature>
<sequence>MAGLIDKDAELARLQKEIDKTSKELQRIQGKLSNDSFVAKAPAEVVEKERSKCDDLQLAVNKLEEQKKNSY</sequence>
<dbReference type="Pfam" id="PF10458">
    <property type="entry name" value="Val_tRNA-synt_C"/>
    <property type="match status" value="1"/>
</dbReference>
<comment type="caution">
    <text evidence="5">The sequence shown here is derived from an EMBL/GenBank/DDBJ whole genome shotgun (WGS) entry which is preliminary data.</text>
</comment>
<keyword evidence="3" id="KW-0175">Coiled coil</keyword>
<dbReference type="InterPro" id="IPR010978">
    <property type="entry name" value="tRNA-bd_arm"/>
</dbReference>
<keyword evidence="2" id="KW-0067">ATP-binding</keyword>
<evidence type="ECO:0000313" key="6">
    <source>
        <dbReference type="Proteomes" id="UP001139522"/>
    </source>
</evidence>
<organism evidence="5 6">
    <name type="scientific">Marinomonas maritima</name>
    <dbReference type="NCBI Taxonomy" id="2940935"/>
    <lineage>
        <taxon>Bacteria</taxon>
        <taxon>Pseudomonadati</taxon>
        <taxon>Pseudomonadota</taxon>
        <taxon>Gammaproteobacteria</taxon>
        <taxon>Oceanospirillales</taxon>
        <taxon>Oceanospirillaceae</taxon>
        <taxon>Marinomonas</taxon>
    </lineage>
</organism>
<dbReference type="RefSeq" id="WP_255896742.1">
    <property type="nucleotide sequence ID" value="NZ_JAMZEG020000003.1"/>
</dbReference>
<dbReference type="Gene3D" id="1.10.287.380">
    <property type="entry name" value="Valyl-tRNA synthetase, C-terminal domain"/>
    <property type="match status" value="1"/>
</dbReference>
<name>A0ABT5WHC6_9GAMM</name>
<dbReference type="InterPro" id="IPR019499">
    <property type="entry name" value="Val-tRNA_synth_tRNA-bd"/>
</dbReference>
<keyword evidence="1" id="KW-0547">Nucleotide-binding</keyword>
<reference evidence="5" key="1">
    <citation type="submission" date="2023-01" db="EMBL/GenBank/DDBJ databases">
        <title>Psychroserpens sp. MSW6 and Marinomonas sp. RSW2, isolated from seawater.</title>
        <authorList>
            <person name="Kristyanto S."/>
            <person name="Jung J."/>
            <person name="Kim J.M."/>
            <person name="Jeon C.O."/>
        </authorList>
    </citation>
    <scope>NUCLEOTIDE SEQUENCE</scope>
    <source>
        <strain evidence="5">RSW2</strain>
    </source>
</reference>
<evidence type="ECO:0000256" key="3">
    <source>
        <dbReference type="SAM" id="Coils"/>
    </source>
</evidence>